<dbReference type="EMBL" id="LAJG01000005">
    <property type="protein sequence ID" value="KKB81280.1"/>
    <property type="molecule type" value="Genomic_DNA"/>
</dbReference>
<dbReference type="PATRIC" id="fig|361041.3.peg.3538"/>
<dbReference type="Pfam" id="PF22262">
    <property type="entry name" value="DUF6950"/>
    <property type="match status" value="1"/>
</dbReference>
<evidence type="ECO:0000313" key="3">
    <source>
        <dbReference type="Proteomes" id="UP000033514"/>
    </source>
</evidence>
<name>A0A0F5LG49_9HYPH</name>
<sequence length="134" mass="14479">MARFEGFIDQQTVGFVWGQTDCALLLADWAIACGHSDPAPHLRGQYDTEDGCRAILAAAGGLPNVVQACAASIGLKPLHEPEFGAVAVIGSATNSARQWGAIWQGHKWLVRWLAKDGRPTWALFAAKPLSLWRV</sequence>
<dbReference type="Proteomes" id="UP000033514">
    <property type="component" value="Unassembled WGS sequence"/>
</dbReference>
<protein>
    <recommendedName>
        <fullName evidence="1">DUF6950 domain-containing protein</fullName>
    </recommendedName>
</protein>
<dbReference type="AlphaFoldDB" id="A0A0F5LG49"/>
<comment type="caution">
    <text evidence="2">The sequence shown here is derived from an EMBL/GenBank/DDBJ whole genome shotgun (WGS) entry which is preliminary data.</text>
</comment>
<organism evidence="2 3">
    <name type="scientific">Devosia soli</name>
    <dbReference type="NCBI Taxonomy" id="361041"/>
    <lineage>
        <taxon>Bacteria</taxon>
        <taxon>Pseudomonadati</taxon>
        <taxon>Pseudomonadota</taxon>
        <taxon>Alphaproteobacteria</taxon>
        <taxon>Hyphomicrobiales</taxon>
        <taxon>Devosiaceae</taxon>
        <taxon>Devosia</taxon>
    </lineage>
</organism>
<reference evidence="2 3" key="1">
    <citation type="submission" date="2015-03" db="EMBL/GenBank/DDBJ databases">
        <authorList>
            <person name="Hassan Y.I."/>
            <person name="Lepp D."/>
            <person name="Zhou T."/>
        </authorList>
    </citation>
    <scope>NUCLEOTIDE SEQUENCE [LARGE SCALE GENOMIC DNA]</scope>
    <source>
        <strain evidence="2 3">GH2-10</strain>
    </source>
</reference>
<feature type="domain" description="DUF6950" evidence="1">
    <location>
        <begin position="4"/>
        <end position="123"/>
    </location>
</feature>
<proteinExistence type="predicted"/>
<accession>A0A0F5LG49</accession>
<dbReference type="InterPro" id="IPR053802">
    <property type="entry name" value="DUF6950"/>
</dbReference>
<dbReference type="STRING" id="361041.VW35_00775"/>
<evidence type="ECO:0000313" key="2">
    <source>
        <dbReference type="EMBL" id="KKB81280.1"/>
    </source>
</evidence>
<gene>
    <name evidence="2" type="ORF">VW35_00775</name>
</gene>
<keyword evidence="3" id="KW-1185">Reference proteome</keyword>
<evidence type="ECO:0000259" key="1">
    <source>
        <dbReference type="Pfam" id="PF22262"/>
    </source>
</evidence>